<keyword evidence="1" id="KW-1133">Transmembrane helix</keyword>
<accession>A0A172X0L3</accession>
<dbReference type="AlphaFoldDB" id="A0A172X0L3"/>
<feature type="transmembrane region" description="Helical" evidence="1">
    <location>
        <begin position="89"/>
        <end position="110"/>
    </location>
</feature>
<reference evidence="2" key="1">
    <citation type="journal article" date="2016" name="PLoS ONE">
        <title>Genetic Diversity of O-Antigens in Hafnia alvei and the Development of a Suspension Array for Serotype Detection.</title>
        <authorList>
            <person name="Duan Z."/>
            <person name="Niedziela T."/>
            <person name="Lugowski C."/>
            <person name="Cao B."/>
            <person name="Wang T."/>
            <person name="Xu L."/>
            <person name="Yang B."/>
            <person name="Liu B."/>
            <person name="Wang L."/>
        </authorList>
    </citation>
    <scope>NUCLEOTIDE SEQUENCE</scope>
    <source>
        <strain evidence="2">PCM1221</strain>
    </source>
</reference>
<feature type="transmembrane region" description="Helical" evidence="1">
    <location>
        <begin position="235"/>
        <end position="257"/>
    </location>
</feature>
<feature type="transmembrane region" description="Helical" evidence="1">
    <location>
        <begin position="30"/>
        <end position="51"/>
    </location>
</feature>
<sequence>MRENNKLSTSSYFLLTCLLLISNMQTTSPFSLYFLCIFVFGFLSLCFLLINKKINTELLVCSLILISFLIFITILQIKNYASYEGLTAIIISRLALAVYWGGLVGLSLGCISNVSSSSMSKVVNFVIFIMSVFIFIQIASHYFLGLNIDFSQMTGGGLSRSYYGEVYRPSGFLPEPAVFSGHMCALLALSLYYNKKLNFYFYFGTLAVLGTLSTVGIILCACLYISFIMSVKNNLFSYIIFFLFILLFSIFIFPSLADRYELFINGVDSSNNLKIDAIKNFFGDKDIFLYGYGVIGRDHPLLPPYFEAIKDVTIFGAIFSVYGVVLGAVVFLLFVVVFIKSSLSFRSKIILTIPLMKLCTPSYAFFFIYLAIYFLILNSKPSQFVK</sequence>
<evidence type="ECO:0008006" key="3">
    <source>
        <dbReference type="Google" id="ProtNLM"/>
    </source>
</evidence>
<proteinExistence type="predicted"/>
<feature type="transmembrane region" description="Helical" evidence="1">
    <location>
        <begin position="312"/>
        <end position="339"/>
    </location>
</feature>
<feature type="transmembrane region" description="Helical" evidence="1">
    <location>
        <begin position="122"/>
        <end position="144"/>
    </location>
</feature>
<dbReference type="RefSeq" id="WP_121626055.1">
    <property type="nucleotide sequence ID" value="NZ_CALJTU010000062.1"/>
</dbReference>
<evidence type="ECO:0000313" key="2">
    <source>
        <dbReference type="EMBL" id="ANF30155.1"/>
    </source>
</evidence>
<dbReference type="EMBL" id="KX117094">
    <property type="protein sequence ID" value="ANF30155.1"/>
    <property type="molecule type" value="Genomic_DNA"/>
</dbReference>
<feature type="transmembrane region" description="Helical" evidence="1">
    <location>
        <begin position="199"/>
        <end position="228"/>
    </location>
</feature>
<feature type="transmembrane region" description="Helical" evidence="1">
    <location>
        <begin position="351"/>
        <end position="376"/>
    </location>
</feature>
<keyword evidence="1" id="KW-0812">Transmembrane</keyword>
<organism evidence="2">
    <name type="scientific">Hafnia alvei</name>
    <dbReference type="NCBI Taxonomy" id="569"/>
    <lineage>
        <taxon>Bacteria</taxon>
        <taxon>Pseudomonadati</taxon>
        <taxon>Pseudomonadota</taxon>
        <taxon>Gammaproteobacteria</taxon>
        <taxon>Enterobacterales</taxon>
        <taxon>Hafniaceae</taxon>
        <taxon>Hafnia</taxon>
    </lineage>
</organism>
<keyword evidence="1" id="KW-0472">Membrane</keyword>
<feature type="transmembrane region" description="Helical" evidence="1">
    <location>
        <begin position="7"/>
        <end position="24"/>
    </location>
</feature>
<protein>
    <recommendedName>
        <fullName evidence="3">O-antigen polymerase</fullName>
    </recommendedName>
</protein>
<evidence type="ECO:0000256" key="1">
    <source>
        <dbReference type="SAM" id="Phobius"/>
    </source>
</evidence>
<name>A0A172X0L3_HAFAL</name>
<feature type="transmembrane region" description="Helical" evidence="1">
    <location>
        <begin position="58"/>
        <end position="77"/>
    </location>
</feature>